<dbReference type="InterPro" id="IPR016181">
    <property type="entry name" value="Acyl_CoA_acyltransferase"/>
</dbReference>
<accession>A0ABV0BG40</accession>
<dbReference type="PANTHER" id="PTHR43800">
    <property type="entry name" value="PEPTIDYL-LYSINE N-ACETYLTRANSFERASE YJAB"/>
    <property type="match status" value="1"/>
</dbReference>
<dbReference type="SUPFAM" id="SSF55729">
    <property type="entry name" value="Acyl-CoA N-acyltransferases (Nat)"/>
    <property type="match status" value="1"/>
</dbReference>
<evidence type="ECO:0000313" key="5">
    <source>
        <dbReference type="Proteomes" id="UP001418637"/>
    </source>
</evidence>
<dbReference type="PROSITE" id="PS51186">
    <property type="entry name" value="GNAT"/>
    <property type="match status" value="1"/>
</dbReference>
<dbReference type="EMBL" id="JBBYXI010000001">
    <property type="protein sequence ID" value="MEN3929937.1"/>
    <property type="molecule type" value="Genomic_DNA"/>
</dbReference>
<evidence type="ECO:0000256" key="1">
    <source>
        <dbReference type="ARBA" id="ARBA00022679"/>
    </source>
</evidence>
<comment type="caution">
    <text evidence="4">The sequence shown here is derived from an EMBL/GenBank/DDBJ whole genome shotgun (WGS) entry which is preliminary data.</text>
</comment>
<dbReference type="CDD" id="cd04301">
    <property type="entry name" value="NAT_SF"/>
    <property type="match status" value="1"/>
</dbReference>
<reference evidence="4 5" key="1">
    <citation type="submission" date="2024-04" db="EMBL/GenBank/DDBJ databases">
        <title>A novel species isolated from cricket.</title>
        <authorList>
            <person name="Wang H.-C."/>
        </authorList>
    </citation>
    <scope>NUCLEOTIDE SEQUENCE [LARGE SCALE GENOMIC DNA]</scope>
    <source>
        <strain evidence="4 5">WL0021</strain>
    </source>
</reference>
<feature type="domain" description="N-acetyltransferase" evidence="3">
    <location>
        <begin position="21"/>
        <end position="156"/>
    </location>
</feature>
<dbReference type="Gene3D" id="3.40.630.30">
    <property type="match status" value="1"/>
</dbReference>
<evidence type="ECO:0000256" key="2">
    <source>
        <dbReference type="ARBA" id="ARBA00023315"/>
    </source>
</evidence>
<name>A0ABV0BG40_9HYPH</name>
<dbReference type="Proteomes" id="UP001418637">
    <property type="component" value="Unassembled WGS sequence"/>
</dbReference>
<evidence type="ECO:0000259" key="3">
    <source>
        <dbReference type="PROSITE" id="PS51186"/>
    </source>
</evidence>
<protein>
    <submittedName>
        <fullName evidence="4">GNAT family N-acetyltransferase</fullName>
    </submittedName>
</protein>
<dbReference type="RefSeq" id="WP_346335913.1">
    <property type="nucleotide sequence ID" value="NZ_JBBYXI010000001.1"/>
</dbReference>
<keyword evidence="5" id="KW-1185">Reference proteome</keyword>
<dbReference type="PANTHER" id="PTHR43800:SF1">
    <property type="entry name" value="PEPTIDYL-LYSINE N-ACETYLTRANSFERASE YJAB"/>
    <property type="match status" value="1"/>
</dbReference>
<gene>
    <name evidence="4" type="ORF">WJT86_02535</name>
</gene>
<dbReference type="InterPro" id="IPR000182">
    <property type="entry name" value="GNAT_dom"/>
</dbReference>
<keyword evidence="2" id="KW-0012">Acyltransferase</keyword>
<evidence type="ECO:0000313" key="4">
    <source>
        <dbReference type="EMBL" id="MEN3929937.1"/>
    </source>
</evidence>
<organism evidence="4 5">
    <name type="scientific">Hohaiivirga grylli</name>
    <dbReference type="NCBI Taxonomy" id="3133970"/>
    <lineage>
        <taxon>Bacteria</taxon>
        <taxon>Pseudomonadati</taxon>
        <taxon>Pseudomonadota</taxon>
        <taxon>Alphaproteobacteria</taxon>
        <taxon>Hyphomicrobiales</taxon>
        <taxon>Methylobacteriaceae</taxon>
        <taxon>Hohaiivirga</taxon>
    </lineage>
</organism>
<keyword evidence="1" id="KW-0808">Transferase</keyword>
<proteinExistence type="predicted"/>
<dbReference type="Pfam" id="PF00583">
    <property type="entry name" value="Acetyltransf_1"/>
    <property type="match status" value="1"/>
</dbReference>
<sequence length="175" mass="19168">MSSNEFRIRKTEVGDAFYLPPVERSAGQVFKSIPELAFIADDQITDVAGHLAAIDAGKSWVAINISDSSIIGFLVGEQIGADLYIGEFSVAAPWQGQGVGRALLKQVMLEAKREGFSRLTLTTFRDVLWNGPFYGKLGFVILSSENTDAYLRDTLRAEAEHGIPVEQRCAMALKL</sequence>